<proteinExistence type="predicted"/>
<dbReference type="Gene3D" id="1.10.10.60">
    <property type="entry name" value="Homeodomain-like"/>
    <property type="match status" value="1"/>
</dbReference>
<sequence length="492" mass="54042">MLALRGPHRGTTSSWSTYAGKLAEGTYILVLMIWCGIGDGSPLSLEDCDGCVSRLATGILRRPRSPPKAFAPTSPVAAISPFRTAPPRRKSVNGKKWKEIRNNALVSHLTPFISDGGIVGSLYSSPSGFSSVLNGSSFSLPEGHPPFATQSPRVGVSLHPANPSCTGTIQPITTNFSRQSTEVAWCPDAVDNILDYTDNNTCVGNQMPSNSAMVSDDLSKQNEWWTDIIDEDWKEILNETTAIESQPKVVYSTTQSTPNISVHEPPIHHSIPSNSGEICTVISSSSAATTAAKPRMRWTPELHECFVDAVNQLGGGEKATPKGVLKLMKVEGLTIYHVKSHLQKYRTARYRPDSSEEIFDKKITLKEEIPSLDLKMSFDLTEALRLQMEVQKQLHEQLEIQRNLQLRIEEQGRYLQMMLEKQCKPSIPVATTVEGPLTTASDLMQSTDKVDVPENSHDSANTKEGSKQVGNKEKMPDAELSDRKESDAIGHC</sequence>
<dbReference type="Pfam" id="PF14379">
    <property type="entry name" value="Myb_CC_LHEQLE"/>
    <property type="match status" value="1"/>
</dbReference>
<protein>
    <recommendedName>
        <fullName evidence="6">HTH myb-type domain-containing protein</fullName>
    </recommendedName>
</protein>
<dbReference type="GO" id="GO:0003700">
    <property type="term" value="F:DNA-binding transcription factor activity"/>
    <property type="evidence" value="ECO:0007669"/>
    <property type="project" value="InterPro"/>
</dbReference>
<feature type="domain" description="HTH myb-type" evidence="6">
    <location>
        <begin position="290"/>
        <end position="350"/>
    </location>
</feature>
<evidence type="ECO:0000256" key="5">
    <source>
        <dbReference type="SAM" id="MobiDB-lite"/>
    </source>
</evidence>
<feature type="compositionally biased region" description="Basic and acidic residues" evidence="5">
    <location>
        <begin position="448"/>
        <end position="492"/>
    </location>
</feature>
<dbReference type="NCBIfam" id="TIGR01557">
    <property type="entry name" value="myb_SHAQKYF"/>
    <property type="match status" value="1"/>
</dbReference>
<keyword evidence="1" id="KW-0805">Transcription regulation</keyword>
<evidence type="ECO:0000256" key="3">
    <source>
        <dbReference type="ARBA" id="ARBA00023163"/>
    </source>
</evidence>
<evidence type="ECO:0000313" key="7">
    <source>
        <dbReference type="EMBL" id="KAJ8511880.1"/>
    </source>
</evidence>
<reference evidence="7 8" key="1">
    <citation type="submission" date="2022-12" db="EMBL/GenBank/DDBJ databases">
        <title>Chromosome-scale assembly of the Ensete ventricosum genome.</title>
        <authorList>
            <person name="Dussert Y."/>
            <person name="Stocks J."/>
            <person name="Wendawek A."/>
            <person name="Woldeyes F."/>
            <person name="Nichols R.A."/>
            <person name="Borrell J.S."/>
        </authorList>
    </citation>
    <scope>NUCLEOTIDE SEQUENCE [LARGE SCALE GENOMIC DNA]</scope>
    <source>
        <strain evidence="8">cv. Maze</strain>
        <tissue evidence="7">Seeds</tissue>
    </source>
</reference>
<dbReference type="InterPro" id="IPR025756">
    <property type="entry name" value="Myb_CC_LHEQLE"/>
</dbReference>
<dbReference type="InterPro" id="IPR001005">
    <property type="entry name" value="SANT/Myb"/>
</dbReference>
<evidence type="ECO:0000256" key="4">
    <source>
        <dbReference type="ARBA" id="ARBA00023242"/>
    </source>
</evidence>
<evidence type="ECO:0000313" key="8">
    <source>
        <dbReference type="Proteomes" id="UP001222027"/>
    </source>
</evidence>
<dbReference type="EMBL" id="JAQQAF010000001">
    <property type="protein sequence ID" value="KAJ8511880.1"/>
    <property type="molecule type" value="Genomic_DNA"/>
</dbReference>
<dbReference type="SUPFAM" id="SSF46689">
    <property type="entry name" value="Homeodomain-like"/>
    <property type="match status" value="1"/>
</dbReference>
<evidence type="ECO:0000256" key="2">
    <source>
        <dbReference type="ARBA" id="ARBA00023125"/>
    </source>
</evidence>
<dbReference type="PANTHER" id="PTHR31499">
    <property type="entry name" value="MYB FAMILY TRANSCRIPTION FACTOR PHL11"/>
    <property type="match status" value="1"/>
</dbReference>
<organism evidence="7 8">
    <name type="scientific">Ensete ventricosum</name>
    <name type="common">Abyssinian banana</name>
    <name type="synonym">Musa ensete</name>
    <dbReference type="NCBI Taxonomy" id="4639"/>
    <lineage>
        <taxon>Eukaryota</taxon>
        <taxon>Viridiplantae</taxon>
        <taxon>Streptophyta</taxon>
        <taxon>Embryophyta</taxon>
        <taxon>Tracheophyta</taxon>
        <taxon>Spermatophyta</taxon>
        <taxon>Magnoliopsida</taxon>
        <taxon>Liliopsida</taxon>
        <taxon>Zingiberales</taxon>
        <taxon>Musaceae</taxon>
        <taxon>Ensete</taxon>
    </lineage>
</organism>
<comment type="caution">
    <text evidence="7">The sequence shown here is derived from an EMBL/GenBank/DDBJ whole genome shotgun (WGS) entry which is preliminary data.</text>
</comment>
<name>A0AAV8RXL4_ENSVE</name>
<keyword evidence="3" id="KW-0804">Transcription</keyword>
<gene>
    <name evidence="7" type="ORF">OPV22_002314</name>
</gene>
<dbReference type="AlphaFoldDB" id="A0AAV8RXL4"/>
<keyword evidence="8" id="KW-1185">Reference proteome</keyword>
<keyword evidence="4" id="KW-0539">Nucleus</keyword>
<dbReference type="InterPro" id="IPR017930">
    <property type="entry name" value="Myb_dom"/>
</dbReference>
<evidence type="ECO:0000256" key="1">
    <source>
        <dbReference type="ARBA" id="ARBA00023015"/>
    </source>
</evidence>
<dbReference type="InterPro" id="IPR009057">
    <property type="entry name" value="Homeodomain-like_sf"/>
</dbReference>
<dbReference type="PROSITE" id="PS51294">
    <property type="entry name" value="HTH_MYB"/>
    <property type="match status" value="1"/>
</dbReference>
<dbReference type="FunFam" id="1.10.10.60:FF:000002">
    <property type="entry name" value="Myb family transcription factor"/>
    <property type="match status" value="1"/>
</dbReference>
<keyword evidence="2" id="KW-0238">DNA-binding</keyword>
<dbReference type="InterPro" id="IPR046955">
    <property type="entry name" value="PHR1-like"/>
</dbReference>
<dbReference type="GO" id="GO:0003677">
    <property type="term" value="F:DNA binding"/>
    <property type="evidence" value="ECO:0007669"/>
    <property type="project" value="UniProtKB-KW"/>
</dbReference>
<feature type="region of interest" description="Disordered" evidence="5">
    <location>
        <begin position="446"/>
        <end position="492"/>
    </location>
</feature>
<accession>A0AAV8RXL4</accession>
<dbReference type="Proteomes" id="UP001222027">
    <property type="component" value="Unassembled WGS sequence"/>
</dbReference>
<dbReference type="Pfam" id="PF00249">
    <property type="entry name" value="Myb_DNA-binding"/>
    <property type="match status" value="1"/>
</dbReference>
<dbReference type="InterPro" id="IPR006447">
    <property type="entry name" value="Myb_dom_plants"/>
</dbReference>
<dbReference type="PANTHER" id="PTHR31499:SF80">
    <property type="entry name" value="HTH MYB-TYPE DOMAIN-CONTAINING PROTEIN"/>
    <property type="match status" value="1"/>
</dbReference>
<evidence type="ECO:0000259" key="6">
    <source>
        <dbReference type="PROSITE" id="PS51294"/>
    </source>
</evidence>